<dbReference type="Proteomes" id="UP000438196">
    <property type="component" value="Unassembled WGS sequence"/>
</dbReference>
<dbReference type="CDD" id="cd00093">
    <property type="entry name" value="HTH_XRE"/>
    <property type="match status" value="1"/>
</dbReference>
<dbReference type="InterPro" id="IPR010982">
    <property type="entry name" value="Lambda_DNA-bd_dom_sf"/>
</dbReference>
<gene>
    <name evidence="3" type="ORF">GNF76_22145</name>
</gene>
<protein>
    <submittedName>
        <fullName evidence="3">Helix-turn-helix domain-containing protein</fullName>
    </submittedName>
</protein>
<evidence type="ECO:0000256" key="1">
    <source>
        <dbReference type="SAM" id="MobiDB-lite"/>
    </source>
</evidence>
<dbReference type="InterPro" id="IPR041413">
    <property type="entry name" value="MLTR_LBD"/>
</dbReference>
<dbReference type="OrthoDB" id="2959414at2"/>
<dbReference type="Pfam" id="PF17765">
    <property type="entry name" value="MLTR_LBD"/>
    <property type="match status" value="1"/>
</dbReference>
<reference evidence="3 4" key="1">
    <citation type="submission" date="2019-11" db="EMBL/GenBank/DDBJ databases">
        <title>Pseudomonas karstica sp. nov. and Pseudomonas spelaei sp. nov. from karst caves.</title>
        <authorList>
            <person name="Zeman M."/>
        </authorList>
    </citation>
    <scope>NUCLEOTIDE SEQUENCE [LARGE SCALE GENOMIC DNA]</scope>
    <source>
        <strain evidence="3 4">CCM 7893</strain>
    </source>
</reference>
<sequence>MTSQVMDVIDPHCQSQPMSPQTFPRTTPPTPAGAQLRQLRRQARLSQLDLALITGISQRHLSCIETGRAKPSPGTLHNLLMALEVPLEQCNNVFLASGYAPRYEATPLSSPSMDAIRDAISHVLHANNPAPAIVLGSHWEVLAANASTGVLFDLVGLAPGATEGLNLLVTLLRPGGLGDHLINADEIRNIAWQRASREALNNPALASLVESLPTPDSLAPMDNELPPLVLTRVNSRQGELSFLSTFTTFGMPLDITVTSLRIEHLIPADAYTWHVMTTAYAQSPSTLGTG</sequence>
<dbReference type="Gene3D" id="3.30.450.180">
    <property type="match status" value="1"/>
</dbReference>
<dbReference type="Pfam" id="PF13560">
    <property type="entry name" value="HTH_31"/>
    <property type="match status" value="1"/>
</dbReference>
<comment type="caution">
    <text evidence="3">The sequence shown here is derived from an EMBL/GenBank/DDBJ whole genome shotgun (WGS) entry which is preliminary data.</text>
</comment>
<proteinExistence type="predicted"/>
<feature type="domain" description="HTH cro/C1-type" evidence="2">
    <location>
        <begin position="36"/>
        <end position="90"/>
    </location>
</feature>
<feature type="region of interest" description="Disordered" evidence="1">
    <location>
        <begin position="1"/>
        <end position="31"/>
    </location>
</feature>
<dbReference type="PROSITE" id="PS50943">
    <property type="entry name" value="HTH_CROC1"/>
    <property type="match status" value="1"/>
</dbReference>
<dbReference type="PANTHER" id="PTHR35010:SF4">
    <property type="entry name" value="BLL5781 PROTEIN"/>
    <property type="match status" value="1"/>
</dbReference>
<dbReference type="PANTHER" id="PTHR35010">
    <property type="entry name" value="BLL4672 PROTEIN-RELATED"/>
    <property type="match status" value="1"/>
</dbReference>
<evidence type="ECO:0000313" key="4">
    <source>
        <dbReference type="Proteomes" id="UP000438196"/>
    </source>
</evidence>
<dbReference type="SMART" id="SM00530">
    <property type="entry name" value="HTH_XRE"/>
    <property type="match status" value="1"/>
</dbReference>
<organism evidence="3 4">
    <name type="scientific">Pseudomonas spelaei</name>
    <dbReference type="NCBI Taxonomy" id="1055469"/>
    <lineage>
        <taxon>Bacteria</taxon>
        <taxon>Pseudomonadati</taxon>
        <taxon>Pseudomonadota</taxon>
        <taxon>Gammaproteobacteria</taxon>
        <taxon>Pseudomonadales</taxon>
        <taxon>Pseudomonadaceae</taxon>
        <taxon>Pseudomonas</taxon>
    </lineage>
</organism>
<keyword evidence="4" id="KW-1185">Reference proteome</keyword>
<dbReference type="Gene3D" id="1.10.260.40">
    <property type="entry name" value="lambda repressor-like DNA-binding domains"/>
    <property type="match status" value="1"/>
</dbReference>
<dbReference type="InterPro" id="IPR001387">
    <property type="entry name" value="Cro/C1-type_HTH"/>
</dbReference>
<dbReference type="SUPFAM" id="SSF47413">
    <property type="entry name" value="lambda repressor-like DNA-binding domains"/>
    <property type="match status" value="1"/>
</dbReference>
<dbReference type="AlphaFoldDB" id="A0A6I3WBH6"/>
<evidence type="ECO:0000259" key="2">
    <source>
        <dbReference type="PROSITE" id="PS50943"/>
    </source>
</evidence>
<accession>A0A6I3WBH6</accession>
<name>A0A6I3WBH6_9PSED</name>
<evidence type="ECO:0000313" key="3">
    <source>
        <dbReference type="EMBL" id="MUF07058.1"/>
    </source>
</evidence>
<dbReference type="EMBL" id="WNNK01000021">
    <property type="protein sequence ID" value="MUF07058.1"/>
    <property type="molecule type" value="Genomic_DNA"/>
</dbReference>
<dbReference type="GO" id="GO:0003677">
    <property type="term" value="F:DNA binding"/>
    <property type="evidence" value="ECO:0007669"/>
    <property type="project" value="InterPro"/>
</dbReference>